<dbReference type="AlphaFoldDB" id="A0A4U7B2F3"/>
<feature type="region of interest" description="Disordered" evidence="2">
    <location>
        <begin position="12"/>
        <end position="53"/>
    </location>
</feature>
<dbReference type="Pfam" id="PF01205">
    <property type="entry name" value="Impact_N"/>
    <property type="match status" value="1"/>
</dbReference>
<dbReference type="InterPro" id="IPR020568">
    <property type="entry name" value="Ribosomal_Su5_D2-typ_SF"/>
</dbReference>
<gene>
    <name evidence="4" type="ORF">C1H76_2756</name>
</gene>
<reference evidence="4 5" key="1">
    <citation type="submission" date="2018-02" db="EMBL/GenBank/DDBJ databases">
        <title>Draft genome sequences of Elsinoe sp., causing black scab on jojoba.</title>
        <authorList>
            <person name="Stodart B."/>
            <person name="Jeffress S."/>
            <person name="Ash G."/>
            <person name="Arun Chinnappa K."/>
        </authorList>
    </citation>
    <scope>NUCLEOTIDE SEQUENCE [LARGE SCALE GENOMIC DNA]</scope>
    <source>
        <strain evidence="4 5">Hillstone_2</strain>
    </source>
</reference>
<feature type="region of interest" description="Disordered" evidence="2">
    <location>
        <begin position="99"/>
        <end position="131"/>
    </location>
</feature>
<accession>A0A4U7B2F3</accession>
<proteinExistence type="inferred from homology"/>
<protein>
    <recommendedName>
        <fullName evidence="3">Impact N-terminal domain-containing protein</fullName>
    </recommendedName>
</protein>
<dbReference type="Gene3D" id="3.30.230.30">
    <property type="entry name" value="Impact, N-terminal domain"/>
    <property type="match status" value="1"/>
</dbReference>
<evidence type="ECO:0000313" key="4">
    <source>
        <dbReference type="EMBL" id="TKX24979.1"/>
    </source>
</evidence>
<sequence>MASARYGYMHVSLRDLPTSTAPTSTKPSLKRPRSPSPPTSSSTSSPEIFTSSPLHDRQSTFTAYFSPTLPPHDLQSLPAIASASHRILAYRIPVSAPLSSTKKSRQSTLGFASAGGGGGAKQALQTGQDDDGESYGAKHLMKVLGEMDAVGSLVVARWYGGVMLGPARFRHMESVGREAVGKFKEGGQGEESGAGQKGKRQDAGTGTGETLGEERKMLVMELEERDESILSLRKLLEQKKELLASLEGGAEGAERSSQSSPAKRIEYDEMPIDRLRLLDQARDRTIGFLLKQIDEVEEKIVAWDDAGIEKDDVEDEDAKQATDEKEDTEEK</sequence>
<feature type="domain" description="Impact N-terminal" evidence="3">
    <location>
        <begin position="57"/>
        <end position="180"/>
    </location>
</feature>
<evidence type="ECO:0000256" key="1">
    <source>
        <dbReference type="ARBA" id="ARBA00007665"/>
    </source>
</evidence>
<organism evidence="4 5">
    <name type="scientific">Elsinoe australis</name>
    <dbReference type="NCBI Taxonomy" id="40998"/>
    <lineage>
        <taxon>Eukaryota</taxon>
        <taxon>Fungi</taxon>
        <taxon>Dikarya</taxon>
        <taxon>Ascomycota</taxon>
        <taxon>Pezizomycotina</taxon>
        <taxon>Dothideomycetes</taxon>
        <taxon>Dothideomycetidae</taxon>
        <taxon>Myriangiales</taxon>
        <taxon>Elsinoaceae</taxon>
        <taxon>Elsinoe</taxon>
    </lineage>
</organism>
<dbReference type="SUPFAM" id="SSF54211">
    <property type="entry name" value="Ribosomal protein S5 domain 2-like"/>
    <property type="match status" value="1"/>
</dbReference>
<feature type="region of interest" description="Disordered" evidence="2">
    <location>
        <begin position="180"/>
        <end position="213"/>
    </location>
</feature>
<dbReference type="GO" id="GO:0005737">
    <property type="term" value="C:cytoplasm"/>
    <property type="evidence" value="ECO:0007669"/>
    <property type="project" value="TreeGrafter"/>
</dbReference>
<dbReference type="Proteomes" id="UP000308133">
    <property type="component" value="Unassembled WGS sequence"/>
</dbReference>
<dbReference type="InterPro" id="IPR036956">
    <property type="entry name" value="Impact_N_sf"/>
</dbReference>
<dbReference type="EMBL" id="PTQR01000035">
    <property type="protein sequence ID" value="TKX24979.1"/>
    <property type="molecule type" value="Genomic_DNA"/>
</dbReference>
<dbReference type="InterPro" id="IPR023582">
    <property type="entry name" value="Impact"/>
</dbReference>
<name>A0A4U7B2F3_9PEZI</name>
<comment type="similarity">
    <text evidence="1">Belongs to the IMPACT family.</text>
</comment>
<dbReference type="GO" id="GO:0140469">
    <property type="term" value="P:GCN2-mediated signaling"/>
    <property type="evidence" value="ECO:0007669"/>
    <property type="project" value="TreeGrafter"/>
</dbReference>
<feature type="compositionally biased region" description="Low complexity" evidence="2">
    <location>
        <begin position="17"/>
        <end position="27"/>
    </location>
</feature>
<comment type="caution">
    <text evidence="4">The sequence shown here is derived from an EMBL/GenBank/DDBJ whole genome shotgun (WGS) entry which is preliminary data.</text>
</comment>
<evidence type="ECO:0000313" key="5">
    <source>
        <dbReference type="Proteomes" id="UP000308133"/>
    </source>
</evidence>
<dbReference type="PANTHER" id="PTHR16301">
    <property type="entry name" value="IMPACT-RELATED"/>
    <property type="match status" value="1"/>
</dbReference>
<feature type="compositionally biased region" description="Low complexity" evidence="2">
    <location>
        <begin position="39"/>
        <end position="53"/>
    </location>
</feature>
<evidence type="ECO:0000259" key="3">
    <source>
        <dbReference type="Pfam" id="PF01205"/>
    </source>
</evidence>
<dbReference type="InterPro" id="IPR001498">
    <property type="entry name" value="Impact_N"/>
</dbReference>
<evidence type="ECO:0000256" key="2">
    <source>
        <dbReference type="SAM" id="MobiDB-lite"/>
    </source>
</evidence>
<dbReference type="GO" id="GO:0006446">
    <property type="term" value="P:regulation of translational initiation"/>
    <property type="evidence" value="ECO:0007669"/>
    <property type="project" value="TreeGrafter"/>
</dbReference>
<feature type="region of interest" description="Disordered" evidence="2">
    <location>
        <begin position="304"/>
        <end position="331"/>
    </location>
</feature>
<dbReference type="PANTHER" id="PTHR16301:SF26">
    <property type="entry name" value="IMPACT FAMILY MEMBER C14C8.09C"/>
    <property type="match status" value="1"/>
</dbReference>